<dbReference type="AlphaFoldDB" id="G6XF72"/>
<dbReference type="PATRIC" id="fig|1088869.3.peg.137"/>
<proteinExistence type="predicted"/>
<protein>
    <submittedName>
        <fullName evidence="1">Uncharacterized protein</fullName>
    </submittedName>
</protein>
<comment type="caution">
    <text evidence="1">The sequence shown here is derived from an EMBL/GenBank/DDBJ whole genome shotgun (WGS) entry which is preliminary data.</text>
</comment>
<sequence length="47" mass="5182">MSQDKEDGQAAQAVDSGVPLCWSFHPAPLLFMSFRNRTEQQGITAKS</sequence>
<gene>
    <name evidence="1" type="ORF">GMO_01370</name>
</gene>
<name>G6XF72_9PROT</name>
<evidence type="ECO:0000313" key="1">
    <source>
        <dbReference type="EMBL" id="EHH68830.1"/>
    </source>
</evidence>
<organism evidence="1 2">
    <name type="scientific">Gluconobacter morbifer G707</name>
    <dbReference type="NCBI Taxonomy" id="1088869"/>
    <lineage>
        <taxon>Bacteria</taxon>
        <taxon>Pseudomonadati</taxon>
        <taxon>Pseudomonadota</taxon>
        <taxon>Alphaproteobacteria</taxon>
        <taxon>Acetobacterales</taxon>
        <taxon>Acetobacteraceae</taxon>
        <taxon>Gluconobacter</taxon>
    </lineage>
</organism>
<evidence type="ECO:0000313" key="2">
    <source>
        <dbReference type="Proteomes" id="UP000004949"/>
    </source>
</evidence>
<reference evidence="1 2" key="1">
    <citation type="submission" date="2011-10" db="EMBL/GenBank/DDBJ databases">
        <title>Genome sequence of Gluconobacter morbifer G707, isolated from Drosophila gut.</title>
        <authorList>
            <person name="Lee W.-J."/>
            <person name="Kim E.-K."/>
        </authorList>
    </citation>
    <scope>NUCLEOTIDE SEQUENCE [LARGE SCALE GENOMIC DNA]</scope>
    <source>
        <strain evidence="1 2">G707</strain>
    </source>
</reference>
<dbReference type="Proteomes" id="UP000004949">
    <property type="component" value="Unassembled WGS sequence"/>
</dbReference>
<accession>G6XF72</accession>
<keyword evidence="2" id="KW-1185">Reference proteome</keyword>
<dbReference type="EMBL" id="AGQV01000001">
    <property type="protein sequence ID" value="EHH68830.1"/>
    <property type="molecule type" value="Genomic_DNA"/>
</dbReference>